<comment type="subcellular location">
    <subcellularLocation>
        <location evidence="1">Cell membrane</location>
        <topology evidence="1">Multi-pass membrane protein</topology>
    </subcellularLocation>
</comment>
<accession>A0AAC9NYB5</accession>
<feature type="transmembrane region" description="Helical" evidence="9">
    <location>
        <begin position="285"/>
        <end position="302"/>
    </location>
</feature>
<dbReference type="GO" id="GO:0016887">
    <property type="term" value="F:ATP hydrolysis activity"/>
    <property type="evidence" value="ECO:0007669"/>
    <property type="project" value="InterPro"/>
</dbReference>
<feature type="transmembrane region" description="Helical" evidence="9">
    <location>
        <begin position="39"/>
        <end position="58"/>
    </location>
</feature>
<dbReference type="InterPro" id="IPR003593">
    <property type="entry name" value="AAA+_ATPase"/>
</dbReference>
<evidence type="ECO:0000313" key="13">
    <source>
        <dbReference type="Proteomes" id="UP000182703"/>
    </source>
</evidence>
<evidence type="ECO:0000256" key="8">
    <source>
        <dbReference type="ARBA" id="ARBA00023136"/>
    </source>
</evidence>
<dbReference type="InterPro" id="IPR003439">
    <property type="entry name" value="ABC_transporter-like_ATP-bd"/>
</dbReference>
<keyword evidence="7 9" id="KW-1133">Transmembrane helix</keyword>
<dbReference type="InterPro" id="IPR017871">
    <property type="entry name" value="ABC_transporter-like_CS"/>
</dbReference>
<evidence type="ECO:0000256" key="2">
    <source>
        <dbReference type="ARBA" id="ARBA00005417"/>
    </source>
</evidence>
<dbReference type="SUPFAM" id="SSF90123">
    <property type="entry name" value="ABC transporter transmembrane region"/>
    <property type="match status" value="1"/>
</dbReference>
<dbReference type="GO" id="GO:0005886">
    <property type="term" value="C:plasma membrane"/>
    <property type="evidence" value="ECO:0007669"/>
    <property type="project" value="UniProtKB-SubCell"/>
</dbReference>
<dbReference type="GO" id="GO:0140359">
    <property type="term" value="F:ABC-type transporter activity"/>
    <property type="evidence" value="ECO:0007669"/>
    <property type="project" value="InterPro"/>
</dbReference>
<dbReference type="EMBL" id="CP018095">
    <property type="protein sequence ID" value="APF36845.1"/>
    <property type="molecule type" value="Genomic_DNA"/>
</dbReference>
<keyword evidence="4 9" id="KW-0812">Transmembrane</keyword>
<dbReference type="PROSITE" id="PS50893">
    <property type="entry name" value="ABC_TRANSPORTER_2"/>
    <property type="match status" value="1"/>
</dbReference>
<feature type="transmembrane region" description="Helical" evidence="9">
    <location>
        <begin position="70"/>
        <end position="91"/>
    </location>
</feature>
<dbReference type="PROSITE" id="PS00211">
    <property type="entry name" value="ABC_TRANSPORTER_1"/>
    <property type="match status" value="1"/>
</dbReference>
<organism evidence="12 13">
    <name type="scientific">Chelatococcus daeguensis</name>
    <dbReference type="NCBI Taxonomy" id="444444"/>
    <lineage>
        <taxon>Bacteria</taxon>
        <taxon>Pseudomonadati</taxon>
        <taxon>Pseudomonadota</taxon>
        <taxon>Alphaproteobacteria</taxon>
        <taxon>Hyphomicrobiales</taxon>
        <taxon>Chelatococcaceae</taxon>
        <taxon>Chelatococcus</taxon>
    </lineage>
</organism>
<evidence type="ECO:0000256" key="6">
    <source>
        <dbReference type="ARBA" id="ARBA00022840"/>
    </source>
</evidence>
<evidence type="ECO:0000256" key="7">
    <source>
        <dbReference type="ARBA" id="ARBA00022989"/>
    </source>
</evidence>
<keyword evidence="5" id="KW-0547">Nucleotide-binding</keyword>
<protein>
    <submittedName>
        <fullName evidence="12">ABC transporter</fullName>
    </submittedName>
</protein>
<dbReference type="PANTHER" id="PTHR11384:SF59">
    <property type="entry name" value="LYSOSOMAL COBALAMIN TRANSPORTER ABCD4"/>
    <property type="match status" value="1"/>
</dbReference>
<keyword evidence="6" id="KW-0067">ATP-binding</keyword>
<dbReference type="SMART" id="SM00382">
    <property type="entry name" value="AAA"/>
    <property type="match status" value="1"/>
</dbReference>
<feature type="transmembrane region" description="Helical" evidence="9">
    <location>
        <begin position="14"/>
        <end position="33"/>
    </location>
</feature>
<dbReference type="PANTHER" id="PTHR11384">
    <property type="entry name" value="ATP-BINDING CASSETTE, SUB-FAMILY D MEMBER"/>
    <property type="match status" value="1"/>
</dbReference>
<gene>
    <name evidence="12" type="ORF">BOQ54_05475</name>
</gene>
<dbReference type="InterPro" id="IPR050835">
    <property type="entry name" value="ABC_transporter_sub-D"/>
</dbReference>
<sequence length="714" mass="78717">MPAVPALLAGQADFMKLIAIVVAAASAAFLALSQGQANALPLFVPVSGFVLAAILWLARDISIFLRIFMGMYALGYLLIAAANTLASYGLVPQTLAALVPPAFMATASVCFAGLVFGVSFIPVVRTITNLADPYFYSIRSGEENFSWFGRLFRSEGRAAVAMVAAIIATNFVQVGLNIKFNLWYRDLFDALQNKNADAFWYQIWWVFIPLLVFWIIFQLLDFTIDTIFRIRWRQWLTESYFSRWLDRSTHYKMGVAGQNADNPDQRISVDVAAFISSTMTLSTQMMAQLATLVSFTVLLWGLSDGFTFPGTAVVIPGLLVWVAVAYSLVGTILTHLIGRPLIRLDFLQEKFEANFRFSLARLREYGEQVALLRGADAEKANLRGGFAQVITNVIDILKRRLKIEGFRFSWQQMSVAFPYLFMGPYFFLDRITLGQLQQGAQAFGQVNASLSFFISAYTTLAAYKATIDRLVTFEDAMGRAEVIGTVPPHIERKTAPENALVIRDLRVDLPHGVRIVEIDRLDLRAGEPVLVNGPSGSGKSTLFRALAGIWPYGSGEVDVPEGRSVMLLPQRPYIPQGNLRAAISYPAVAGAYDDAAIRAVLIAVGLPALVNRLDDDDNWGQRLSGGEQQRLAIARALLAKPDWLLLDEASSALDEKSERVLYEAIAAALPDTTIVSIGHRSTLAAFHDRRIDLQPMDDGVARPVDLAREPVPVG</sequence>
<evidence type="ECO:0000256" key="1">
    <source>
        <dbReference type="ARBA" id="ARBA00004651"/>
    </source>
</evidence>
<reference evidence="12 13" key="1">
    <citation type="submission" date="2016-11" db="EMBL/GenBank/DDBJ databases">
        <title>Complete genome sequence of the aerobically denitrifying bacterium Chelatococcus daeguensis TAD1.</title>
        <authorList>
            <person name="Yang Y."/>
            <person name="Huang S."/>
            <person name="Lin E."/>
        </authorList>
    </citation>
    <scope>NUCLEOTIDE SEQUENCE [LARGE SCALE GENOMIC DNA]</scope>
    <source>
        <strain evidence="12 13">TAD1</strain>
    </source>
</reference>
<evidence type="ECO:0000256" key="4">
    <source>
        <dbReference type="ARBA" id="ARBA00022692"/>
    </source>
</evidence>
<evidence type="ECO:0000259" key="10">
    <source>
        <dbReference type="PROSITE" id="PS50893"/>
    </source>
</evidence>
<dbReference type="InterPro" id="IPR027417">
    <property type="entry name" value="P-loop_NTPase"/>
</dbReference>
<name>A0AAC9NYB5_9HYPH</name>
<comment type="similarity">
    <text evidence="2">Belongs to the ABC transporter superfamily.</text>
</comment>
<evidence type="ECO:0000256" key="3">
    <source>
        <dbReference type="ARBA" id="ARBA00022448"/>
    </source>
</evidence>
<dbReference type="GO" id="GO:0005524">
    <property type="term" value="F:ATP binding"/>
    <property type="evidence" value="ECO:0007669"/>
    <property type="project" value="UniProtKB-KW"/>
</dbReference>
<dbReference type="PROSITE" id="PS50007">
    <property type="entry name" value="PIPLC_X_DOMAIN"/>
    <property type="match status" value="1"/>
</dbReference>
<evidence type="ECO:0000256" key="9">
    <source>
        <dbReference type="SAM" id="Phobius"/>
    </source>
</evidence>
<dbReference type="Pfam" id="PF06472">
    <property type="entry name" value="ABC_membrane_2"/>
    <property type="match status" value="1"/>
</dbReference>
<dbReference type="AlphaFoldDB" id="A0AAC9NYB5"/>
<dbReference type="SUPFAM" id="SSF52540">
    <property type="entry name" value="P-loop containing nucleoside triphosphate hydrolases"/>
    <property type="match status" value="1"/>
</dbReference>
<feature type="transmembrane region" description="Helical" evidence="9">
    <location>
        <begin position="408"/>
        <end position="428"/>
    </location>
</feature>
<feature type="domain" description="ABC transmembrane type-1" evidence="11">
    <location>
        <begin position="164"/>
        <end position="462"/>
    </location>
</feature>
<evidence type="ECO:0000313" key="12">
    <source>
        <dbReference type="EMBL" id="APF36845.1"/>
    </source>
</evidence>
<keyword evidence="3" id="KW-0813">Transport</keyword>
<keyword evidence="13" id="KW-1185">Reference proteome</keyword>
<feature type="transmembrane region" description="Helical" evidence="9">
    <location>
        <begin position="314"/>
        <end position="337"/>
    </location>
</feature>
<dbReference type="RefSeq" id="WP_071923478.1">
    <property type="nucleotide sequence ID" value="NZ_CP018095.1"/>
</dbReference>
<keyword evidence="8 9" id="KW-0472">Membrane</keyword>
<evidence type="ECO:0000256" key="5">
    <source>
        <dbReference type="ARBA" id="ARBA00022741"/>
    </source>
</evidence>
<dbReference type="PROSITE" id="PS50929">
    <property type="entry name" value="ABC_TM1F"/>
    <property type="match status" value="1"/>
</dbReference>
<evidence type="ECO:0000259" key="11">
    <source>
        <dbReference type="PROSITE" id="PS50929"/>
    </source>
</evidence>
<dbReference type="Proteomes" id="UP000182703">
    <property type="component" value="Chromosome"/>
</dbReference>
<proteinExistence type="inferred from homology"/>
<feature type="transmembrane region" description="Helical" evidence="9">
    <location>
        <begin position="158"/>
        <end position="178"/>
    </location>
</feature>
<dbReference type="InterPro" id="IPR036640">
    <property type="entry name" value="ABC1_TM_sf"/>
</dbReference>
<dbReference type="InterPro" id="IPR011527">
    <property type="entry name" value="ABC1_TM_dom"/>
</dbReference>
<feature type="domain" description="ABC transporter" evidence="10">
    <location>
        <begin position="500"/>
        <end position="713"/>
    </location>
</feature>
<dbReference type="Gene3D" id="1.20.1560.10">
    <property type="entry name" value="ABC transporter type 1, transmembrane domain"/>
    <property type="match status" value="1"/>
</dbReference>
<feature type="transmembrane region" description="Helical" evidence="9">
    <location>
        <begin position="198"/>
        <end position="224"/>
    </location>
</feature>
<dbReference type="Pfam" id="PF00005">
    <property type="entry name" value="ABC_tran"/>
    <property type="match status" value="1"/>
</dbReference>
<feature type="transmembrane region" description="Helical" evidence="9">
    <location>
        <begin position="103"/>
        <end position="124"/>
    </location>
</feature>
<dbReference type="Gene3D" id="3.40.50.300">
    <property type="entry name" value="P-loop containing nucleotide triphosphate hydrolases"/>
    <property type="match status" value="1"/>
</dbReference>
<dbReference type="KEGG" id="cdq:BOQ54_05475"/>
<dbReference type="CDD" id="cd03223">
    <property type="entry name" value="ABCD_peroxisomal_ALDP"/>
    <property type="match status" value="1"/>
</dbReference>